<dbReference type="PANTHER" id="PTHR24282:SF255">
    <property type="entry name" value="CYTOCHROME P450 72A11-RELATED"/>
    <property type="match status" value="1"/>
</dbReference>
<organism evidence="11 12">
    <name type="scientific">Heracleum sosnowskyi</name>
    <dbReference type="NCBI Taxonomy" id="360622"/>
    <lineage>
        <taxon>Eukaryota</taxon>
        <taxon>Viridiplantae</taxon>
        <taxon>Streptophyta</taxon>
        <taxon>Embryophyta</taxon>
        <taxon>Tracheophyta</taxon>
        <taxon>Spermatophyta</taxon>
        <taxon>Magnoliopsida</taxon>
        <taxon>eudicotyledons</taxon>
        <taxon>Gunneridae</taxon>
        <taxon>Pentapetalae</taxon>
        <taxon>asterids</taxon>
        <taxon>campanulids</taxon>
        <taxon>Apiales</taxon>
        <taxon>Apiaceae</taxon>
        <taxon>Apioideae</taxon>
        <taxon>apioid superclade</taxon>
        <taxon>Tordylieae</taxon>
        <taxon>Tordyliinae</taxon>
        <taxon>Heracleum</taxon>
    </lineage>
</organism>
<protein>
    <submittedName>
        <fullName evidence="11">Uncharacterized protein</fullName>
    </submittedName>
</protein>
<dbReference type="PANTHER" id="PTHR24282">
    <property type="entry name" value="CYTOCHROME P450 FAMILY MEMBER"/>
    <property type="match status" value="1"/>
</dbReference>
<comment type="similarity">
    <text evidence="2">Belongs to the cytochrome P450 family.</text>
</comment>
<keyword evidence="12" id="KW-1185">Reference proteome</keyword>
<evidence type="ECO:0000256" key="2">
    <source>
        <dbReference type="ARBA" id="ARBA00010617"/>
    </source>
</evidence>
<comment type="subcellular location">
    <subcellularLocation>
        <location evidence="1">Membrane</location>
    </subcellularLocation>
</comment>
<keyword evidence="5" id="KW-0479">Metal-binding</keyword>
<dbReference type="GO" id="GO:0005506">
    <property type="term" value="F:iron ion binding"/>
    <property type="evidence" value="ECO:0007669"/>
    <property type="project" value="InterPro"/>
</dbReference>
<evidence type="ECO:0000256" key="7">
    <source>
        <dbReference type="ARBA" id="ARBA00023002"/>
    </source>
</evidence>
<evidence type="ECO:0000256" key="9">
    <source>
        <dbReference type="ARBA" id="ARBA00023033"/>
    </source>
</evidence>
<evidence type="ECO:0000256" key="3">
    <source>
        <dbReference type="ARBA" id="ARBA00022617"/>
    </source>
</evidence>
<evidence type="ECO:0000313" key="12">
    <source>
        <dbReference type="Proteomes" id="UP001237642"/>
    </source>
</evidence>
<sequence>MWHNNFKYLKPKPHPLYKIFIQGLASSEWTKWTKRRRLLNPAFHTEKLKSMLPAFDLCCHEMIIKWMEMVGDGRNSLEQADYAFKAMQAVYVPGFRYLPTKRI</sequence>
<dbReference type="EMBL" id="JAUIZM010000003">
    <property type="protein sequence ID" value="KAK1393371.1"/>
    <property type="molecule type" value="Genomic_DNA"/>
</dbReference>
<dbReference type="InterPro" id="IPR050665">
    <property type="entry name" value="Cytochrome_P450_Monooxygen"/>
</dbReference>
<dbReference type="Proteomes" id="UP001237642">
    <property type="component" value="Unassembled WGS sequence"/>
</dbReference>
<dbReference type="GO" id="GO:0004497">
    <property type="term" value="F:monooxygenase activity"/>
    <property type="evidence" value="ECO:0007669"/>
    <property type="project" value="UniProtKB-KW"/>
</dbReference>
<evidence type="ECO:0000256" key="1">
    <source>
        <dbReference type="ARBA" id="ARBA00004370"/>
    </source>
</evidence>
<accession>A0AAD8IZ16</accession>
<evidence type="ECO:0000256" key="6">
    <source>
        <dbReference type="ARBA" id="ARBA00022989"/>
    </source>
</evidence>
<keyword evidence="4" id="KW-0812">Transmembrane</keyword>
<dbReference type="GO" id="GO:0020037">
    <property type="term" value="F:heme binding"/>
    <property type="evidence" value="ECO:0007669"/>
    <property type="project" value="InterPro"/>
</dbReference>
<gene>
    <name evidence="11" type="ORF">POM88_012427</name>
</gene>
<proteinExistence type="inferred from homology"/>
<keyword evidence="7" id="KW-0560">Oxidoreductase</keyword>
<dbReference type="InterPro" id="IPR036396">
    <property type="entry name" value="Cyt_P450_sf"/>
</dbReference>
<evidence type="ECO:0000256" key="5">
    <source>
        <dbReference type="ARBA" id="ARBA00022723"/>
    </source>
</evidence>
<evidence type="ECO:0000256" key="10">
    <source>
        <dbReference type="ARBA" id="ARBA00023136"/>
    </source>
</evidence>
<keyword evidence="10" id="KW-0472">Membrane</keyword>
<evidence type="ECO:0000256" key="8">
    <source>
        <dbReference type="ARBA" id="ARBA00023004"/>
    </source>
</evidence>
<dbReference type="AlphaFoldDB" id="A0AAD8IZ16"/>
<keyword evidence="8" id="KW-0408">Iron</keyword>
<name>A0AAD8IZ16_9APIA</name>
<dbReference type="SUPFAM" id="SSF48264">
    <property type="entry name" value="Cytochrome P450"/>
    <property type="match status" value="1"/>
</dbReference>
<keyword evidence="3" id="KW-0349">Heme</keyword>
<keyword evidence="6" id="KW-1133">Transmembrane helix</keyword>
<dbReference type="GO" id="GO:0016705">
    <property type="term" value="F:oxidoreductase activity, acting on paired donors, with incorporation or reduction of molecular oxygen"/>
    <property type="evidence" value="ECO:0007669"/>
    <property type="project" value="InterPro"/>
</dbReference>
<reference evidence="11" key="2">
    <citation type="submission" date="2023-05" db="EMBL/GenBank/DDBJ databases">
        <authorList>
            <person name="Schelkunov M.I."/>
        </authorList>
    </citation>
    <scope>NUCLEOTIDE SEQUENCE</scope>
    <source>
        <strain evidence="11">Hsosn_3</strain>
        <tissue evidence="11">Leaf</tissue>
    </source>
</reference>
<keyword evidence="9" id="KW-0503">Monooxygenase</keyword>
<dbReference type="Gene3D" id="1.10.630.10">
    <property type="entry name" value="Cytochrome P450"/>
    <property type="match status" value="1"/>
</dbReference>
<reference evidence="11" key="1">
    <citation type="submission" date="2023-02" db="EMBL/GenBank/DDBJ databases">
        <title>Genome of toxic invasive species Heracleum sosnowskyi carries increased number of genes despite the absence of recent whole-genome duplications.</title>
        <authorList>
            <person name="Schelkunov M."/>
            <person name="Shtratnikova V."/>
            <person name="Makarenko M."/>
            <person name="Klepikova A."/>
            <person name="Omelchenko D."/>
            <person name="Novikova G."/>
            <person name="Obukhova E."/>
            <person name="Bogdanov V."/>
            <person name="Penin A."/>
            <person name="Logacheva M."/>
        </authorList>
    </citation>
    <scope>NUCLEOTIDE SEQUENCE</scope>
    <source>
        <strain evidence="11">Hsosn_3</strain>
        <tissue evidence="11">Leaf</tissue>
    </source>
</reference>
<evidence type="ECO:0000256" key="4">
    <source>
        <dbReference type="ARBA" id="ARBA00022692"/>
    </source>
</evidence>
<evidence type="ECO:0000313" key="11">
    <source>
        <dbReference type="EMBL" id="KAK1393371.1"/>
    </source>
</evidence>
<dbReference type="GO" id="GO:0016020">
    <property type="term" value="C:membrane"/>
    <property type="evidence" value="ECO:0007669"/>
    <property type="project" value="UniProtKB-SubCell"/>
</dbReference>
<comment type="caution">
    <text evidence="11">The sequence shown here is derived from an EMBL/GenBank/DDBJ whole genome shotgun (WGS) entry which is preliminary data.</text>
</comment>